<gene>
    <name evidence="1" type="ORF">M9H77_10791</name>
</gene>
<accession>A0ACC0BCQ6</accession>
<keyword evidence="2" id="KW-1185">Reference proteome</keyword>
<organism evidence="1 2">
    <name type="scientific">Catharanthus roseus</name>
    <name type="common">Madagascar periwinkle</name>
    <name type="synonym">Vinca rosea</name>
    <dbReference type="NCBI Taxonomy" id="4058"/>
    <lineage>
        <taxon>Eukaryota</taxon>
        <taxon>Viridiplantae</taxon>
        <taxon>Streptophyta</taxon>
        <taxon>Embryophyta</taxon>
        <taxon>Tracheophyta</taxon>
        <taxon>Spermatophyta</taxon>
        <taxon>Magnoliopsida</taxon>
        <taxon>eudicotyledons</taxon>
        <taxon>Gunneridae</taxon>
        <taxon>Pentapetalae</taxon>
        <taxon>asterids</taxon>
        <taxon>lamiids</taxon>
        <taxon>Gentianales</taxon>
        <taxon>Apocynaceae</taxon>
        <taxon>Rauvolfioideae</taxon>
        <taxon>Vinceae</taxon>
        <taxon>Catharanthinae</taxon>
        <taxon>Catharanthus</taxon>
    </lineage>
</organism>
<evidence type="ECO:0000313" key="1">
    <source>
        <dbReference type="EMBL" id="KAI5670427.1"/>
    </source>
</evidence>
<reference evidence="2" key="1">
    <citation type="journal article" date="2023" name="Nat. Plants">
        <title>Single-cell RNA sequencing provides a high-resolution roadmap for understanding the multicellular compartmentation of specialized metabolism.</title>
        <authorList>
            <person name="Sun S."/>
            <person name="Shen X."/>
            <person name="Li Y."/>
            <person name="Li Y."/>
            <person name="Wang S."/>
            <person name="Li R."/>
            <person name="Zhang H."/>
            <person name="Shen G."/>
            <person name="Guo B."/>
            <person name="Wei J."/>
            <person name="Xu J."/>
            <person name="St-Pierre B."/>
            <person name="Chen S."/>
            <person name="Sun C."/>
        </authorList>
    </citation>
    <scope>NUCLEOTIDE SEQUENCE [LARGE SCALE GENOMIC DNA]</scope>
</reference>
<sequence length="324" mass="36584">MGAGRKTQTFYLKEKSQPSQTNNFGVSARNLRKSDLGAVIFGCKHNTITECKVNQLFGLPFPHFSYVKNVTPGLTLFLFNYSDRKLHGIFEAASAGQLNINPHGWTVNGEDMTSFPAQVRFRVQKDCRPLHEDEFRPIIADNYYEKSLFWFELDRRQTRRLVDMFLSTVSSNIAPTLHNTAKWNRCLEGITSSSSNKAIAGAKHAISEDISGNQHKMDKGPVTWASPPPVPQRSWRSLFKNAAASDSTNKEAKLKNTLNAQASAFLPVLDQSNVDWESTSAAYLPERHDQHFESSSDPWEVEEYETLLNKMNILKVQKNPQTGN</sequence>
<proteinExistence type="predicted"/>
<protein>
    <submittedName>
        <fullName evidence="1">Uncharacterized protein</fullName>
    </submittedName>
</protein>
<dbReference type="Proteomes" id="UP001060085">
    <property type="component" value="Linkage Group LG03"/>
</dbReference>
<comment type="caution">
    <text evidence="1">The sequence shown here is derived from an EMBL/GenBank/DDBJ whole genome shotgun (WGS) entry which is preliminary data.</text>
</comment>
<evidence type="ECO:0000313" key="2">
    <source>
        <dbReference type="Proteomes" id="UP001060085"/>
    </source>
</evidence>
<name>A0ACC0BCQ6_CATRO</name>
<dbReference type="EMBL" id="CM044703">
    <property type="protein sequence ID" value="KAI5670427.1"/>
    <property type="molecule type" value="Genomic_DNA"/>
</dbReference>